<comment type="caution">
    <text evidence="1">The sequence shown here is derived from an EMBL/GenBank/DDBJ whole genome shotgun (WGS) entry which is preliminary data.</text>
</comment>
<reference evidence="1" key="1">
    <citation type="journal article" date="2015" name="Nature">
        <title>Complex archaea that bridge the gap between prokaryotes and eukaryotes.</title>
        <authorList>
            <person name="Spang A."/>
            <person name="Saw J.H."/>
            <person name="Jorgensen S.L."/>
            <person name="Zaremba-Niedzwiedzka K."/>
            <person name="Martijn J."/>
            <person name="Lind A.E."/>
            <person name="van Eijk R."/>
            <person name="Schleper C."/>
            <person name="Guy L."/>
            <person name="Ettema T.J."/>
        </authorList>
    </citation>
    <scope>NUCLEOTIDE SEQUENCE</scope>
</reference>
<proteinExistence type="predicted"/>
<accession>A0A0F9EFF3</accession>
<name>A0A0F9EFF3_9ZZZZ</name>
<sequence>MTTHTPGPWQADDDLRINRVTSSGRFIPICDVLRPEDIPGRILHYADEPEANARLIAAAPAMLDALEALLSHFDNFTDESRHGWGNQEDAYYCLAKHAQDSWKKARAAIDAAKGE</sequence>
<dbReference type="EMBL" id="LAZR01025162">
    <property type="protein sequence ID" value="KKL72793.1"/>
    <property type="molecule type" value="Genomic_DNA"/>
</dbReference>
<gene>
    <name evidence="1" type="ORF">LCGC14_2081430</name>
</gene>
<dbReference type="AlphaFoldDB" id="A0A0F9EFF3"/>
<evidence type="ECO:0000313" key="1">
    <source>
        <dbReference type="EMBL" id="KKL72793.1"/>
    </source>
</evidence>
<protein>
    <submittedName>
        <fullName evidence="1">Uncharacterized protein</fullName>
    </submittedName>
</protein>
<organism evidence="1">
    <name type="scientific">marine sediment metagenome</name>
    <dbReference type="NCBI Taxonomy" id="412755"/>
    <lineage>
        <taxon>unclassified sequences</taxon>
        <taxon>metagenomes</taxon>
        <taxon>ecological metagenomes</taxon>
    </lineage>
</organism>